<comment type="similarity">
    <text evidence="1">Belongs to the bleomycin resistance protein family.</text>
</comment>
<accession>A0ABU0BLB9</accession>
<evidence type="ECO:0000256" key="2">
    <source>
        <dbReference type="ARBA" id="ARBA00021572"/>
    </source>
</evidence>
<name>A0ABU0BLB9_9HYPH</name>
<evidence type="ECO:0000259" key="4">
    <source>
        <dbReference type="PROSITE" id="PS51819"/>
    </source>
</evidence>
<dbReference type="InterPro" id="IPR045517">
    <property type="entry name" value="Glyoxalase_8"/>
</dbReference>
<gene>
    <name evidence="5" type="ORF">QO002_000950</name>
</gene>
<evidence type="ECO:0000256" key="3">
    <source>
        <dbReference type="ARBA" id="ARBA00023251"/>
    </source>
</evidence>
<dbReference type="PROSITE" id="PS51819">
    <property type="entry name" value="VOC"/>
    <property type="match status" value="1"/>
</dbReference>
<dbReference type="EMBL" id="JAUSVF010000001">
    <property type="protein sequence ID" value="MDQ0318812.1"/>
    <property type="molecule type" value="Genomic_DNA"/>
</dbReference>
<dbReference type="InterPro" id="IPR037523">
    <property type="entry name" value="VOC_core"/>
</dbReference>
<dbReference type="Proteomes" id="UP001230207">
    <property type="component" value="Unassembled WGS sequence"/>
</dbReference>
<keyword evidence="3" id="KW-0046">Antibiotic resistance</keyword>
<dbReference type="SUPFAM" id="SSF54593">
    <property type="entry name" value="Glyoxalase/Bleomycin resistance protein/Dihydroxybiphenyl dioxygenase"/>
    <property type="match status" value="1"/>
</dbReference>
<proteinExistence type="inferred from homology"/>
<evidence type="ECO:0000313" key="6">
    <source>
        <dbReference type="Proteomes" id="UP001230207"/>
    </source>
</evidence>
<evidence type="ECO:0000313" key="5">
    <source>
        <dbReference type="EMBL" id="MDQ0318812.1"/>
    </source>
</evidence>
<protein>
    <recommendedName>
        <fullName evidence="2">Bleomycin resistance protein</fullName>
    </recommendedName>
</protein>
<sequence length="193" mass="21810">MMRDFRDAKLMAKVLKQAFADRNTPLSHSEALEIVADQFGCEQWNILAAKIESGDKPAAVGSEGIGILPPIPIFRIFDVDKAMEFYCGFLGFEVDWEHRFGDNFPLYCQVSREDMLLHLSEHAGDATPGARCFVRVENAAKLQAELAAKNYRYMKPGLEKQPCGFEVGVIDPFNNRLTFCQQQGQNQEDNQTR</sequence>
<dbReference type="InterPro" id="IPR029068">
    <property type="entry name" value="Glyas_Bleomycin-R_OHBP_Dase"/>
</dbReference>
<dbReference type="Pfam" id="PF20066">
    <property type="entry name" value="Glyoxalase_8"/>
    <property type="match status" value="1"/>
</dbReference>
<dbReference type="CDD" id="cd08349">
    <property type="entry name" value="BLMA_like"/>
    <property type="match status" value="1"/>
</dbReference>
<feature type="domain" description="VOC" evidence="4">
    <location>
        <begin position="64"/>
        <end position="182"/>
    </location>
</feature>
<dbReference type="InterPro" id="IPR000335">
    <property type="entry name" value="Bleomycin-R"/>
</dbReference>
<dbReference type="Pfam" id="PF19581">
    <property type="entry name" value="Glyoxalase_7"/>
    <property type="match status" value="1"/>
</dbReference>
<dbReference type="Gene3D" id="3.10.180.10">
    <property type="entry name" value="2,3-Dihydroxybiphenyl 1,2-Dioxygenase, domain 1"/>
    <property type="match status" value="1"/>
</dbReference>
<organism evidence="5 6">
    <name type="scientific">Pararhizobium capsulatum DSM 1112</name>
    <dbReference type="NCBI Taxonomy" id="1121113"/>
    <lineage>
        <taxon>Bacteria</taxon>
        <taxon>Pseudomonadati</taxon>
        <taxon>Pseudomonadota</taxon>
        <taxon>Alphaproteobacteria</taxon>
        <taxon>Hyphomicrobiales</taxon>
        <taxon>Rhizobiaceae</taxon>
        <taxon>Rhizobium/Agrobacterium group</taxon>
        <taxon>Pararhizobium</taxon>
    </lineage>
</organism>
<comment type="caution">
    <text evidence="5">The sequence shown here is derived from an EMBL/GenBank/DDBJ whole genome shotgun (WGS) entry which is preliminary data.</text>
</comment>
<evidence type="ECO:0000256" key="1">
    <source>
        <dbReference type="ARBA" id="ARBA00011051"/>
    </source>
</evidence>
<keyword evidence="6" id="KW-1185">Reference proteome</keyword>
<reference evidence="5 6" key="1">
    <citation type="submission" date="2023-07" db="EMBL/GenBank/DDBJ databases">
        <title>Genomic Encyclopedia of Type Strains, Phase IV (KMG-IV): sequencing the most valuable type-strain genomes for metagenomic binning, comparative biology and taxonomic classification.</title>
        <authorList>
            <person name="Goeker M."/>
        </authorList>
    </citation>
    <scope>NUCLEOTIDE SEQUENCE [LARGE SCALE GENOMIC DNA]</scope>
    <source>
        <strain evidence="5 6">DSM 1112</strain>
    </source>
</reference>